<protein>
    <recommendedName>
        <fullName evidence="2">Oxidoreductase-like domain-containing protein</fullName>
    </recommendedName>
</protein>
<dbReference type="PANTHER" id="PTHR21193:SF3">
    <property type="entry name" value="OXIDOREDUCTASE-LIKE DOMAIN-CONTAINING PROTEIN 1"/>
    <property type="match status" value="1"/>
</dbReference>
<reference evidence="3 4" key="1">
    <citation type="journal article" date="2016" name="Mol. Biol. Evol.">
        <title>Comparative Genomics of Early-Diverging Mushroom-Forming Fungi Provides Insights into the Origins of Lignocellulose Decay Capabilities.</title>
        <authorList>
            <person name="Nagy L.G."/>
            <person name="Riley R."/>
            <person name="Tritt A."/>
            <person name="Adam C."/>
            <person name="Daum C."/>
            <person name="Floudas D."/>
            <person name="Sun H."/>
            <person name="Yadav J.S."/>
            <person name="Pangilinan J."/>
            <person name="Larsson K.H."/>
            <person name="Matsuura K."/>
            <person name="Barry K."/>
            <person name="Labutti K."/>
            <person name="Kuo R."/>
            <person name="Ohm R.A."/>
            <person name="Bhattacharya S.S."/>
            <person name="Shirouzu T."/>
            <person name="Yoshinaga Y."/>
            <person name="Martin F.M."/>
            <person name="Grigoriev I.V."/>
            <person name="Hibbett D.S."/>
        </authorList>
    </citation>
    <scope>NUCLEOTIDE SEQUENCE [LARGE SCALE GENOMIC DNA]</scope>
    <source>
        <strain evidence="3 4">93-53</strain>
    </source>
</reference>
<gene>
    <name evidence="3" type="ORF">LAESUDRAFT_711510</name>
</gene>
<dbReference type="GeneID" id="63823866"/>
<dbReference type="RefSeq" id="XP_040768014.1">
    <property type="nucleotide sequence ID" value="XM_040906837.1"/>
</dbReference>
<name>A0A165GFE7_9APHY</name>
<dbReference type="AlphaFoldDB" id="A0A165GFE7"/>
<dbReference type="GO" id="GO:0005739">
    <property type="term" value="C:mitochondrion"/>
    <property type="evidence" value="ECO:0007669"/>
    <property type="project" value="TreeGrafter"/>
</dbReference>
<evidence type="ECO:0000259" key="2">
    <source>
        <dbReference type="Pfam" id="PF09791"/>
    </source>
</evidence>
<dbReference type="InterPro" id="IPR039251">
    <property type="entry name" value="OXLD1"/>
</dbReference>
<proteinExistence type="predicted"/>
<dbReference type="PANTHER" id="PTHR21193">
    <property type="entry name" value="OXIDOREDUCTASE-LIKE DOMAIN-CONTAINING PROTEIN 1"/>
    <property type="match status" value="1"/>
</dbReference>
<accession>A0A165GFE7</accession>
<feature type="compositionally biased region" description="Polar residues" evidence="1">
    <location>
        <begin position="57"/>
        <end position="74"/>
    </location>
</feature>
<sequence>MTVLHRAAVAASVLGRTHGRQPCQYYRTRPTSITRSSCRLLTIHVLIDTDSLPPSPTSLTREPQTLAPSGSPVQTAPRPYPLLTQVKIEQQKTRSRPQNLTTRWQRLERSLRGKGAYAKQINELVTEADGDESGTHVGVPGTAGWKGKQPRMFDGFVVPDKPSEPEADECCMSGCTICVYDLYAAALEDYKLAMEALRTTLLARNIPEKEWPEDVRAAGPQNENKRAKQDTLRDITLNAFEALERSLREKQERDKSDMGPGVDGRPAPSARQSRRTSLTSIGAVSEAIRWVLYSNR</sequence>
<dbReference type="Pfam" id="PF09791">
    <property type="entry name" value="Oxidored-like"/>
    <property type="match status" value="1"/>
</dbReference>
<dbReference type="STRING" id="1314785.A0A165GFE7"/>
<organism evidence="3 4">
    <name type="scientific">Laetiporus sulphureus 93-53</name>
    <dbReference type="NCBI Taxonomy" id="1314785"/>
    <lineage>
        <taxon>Eukaryota</taxon>
        <taxon>Fungi</taxon>
        <taxon>Dikarya</taxon>
        <taxon>Basidiomycota</taxon>
        <taxon>Agaricomycotina</taxon>
        <taxon>Agaricomycetes</taxon>
        <taxon>Polyporales</taxon>
        <taxon>Laetiporus</taxon>
    </lineage>
</organism>
<feature type="domain" description="Oxidoreductase-like" evidence="2">
    <location>
        <begin position="152"/>
        <end position="197"/>
    </location>
</feature>
<feature type="region of interest" description="Disordered" evidence="1">
    <location>
        <begin position="51"/>
        <end position="78"/>
    </location>
</feature>
<dbReference type="InParanoid" id="A0A165GFE7"/>
<dbReference type="Proteomes" id="UP000076871">
    <property type="component" value="Unassembled WGS sequence"/>
</dbReference>
<dbReference type="OrthoDB" id="10064411at2759"/>
<evidence type="ECO:0000256" key="1">
    <source>
        <dbReference type="SAM" id="MobiDB-lite"/>
    </source>
</evidence>
<dbReference type="EMBL" id="KV427609">
    <property type="protein sequence ID" value="KZT10274.1"/>
    <property type="molecule type" value="Genomic_DNA"/>
</dbReference>
<evidence type="ECO:0000313" key="3">
    <source>
        <dbReference type="EMBL" id="KZT10274.1"/>
    </source>
</evidence>
<feature type="compositionally biased region" description="Basic and acidic residues" evidence="1">
    <location>
        <begin position="248"/>
        <end position="257"/>
    </location>
</feature>
<evidence type="ECO:0000313" key="4">
    <source>
        <dbReference type="Proteomes" id="UP000076871"/>
    </source>
</evidence>
<dbReference type="InterPro" id="IPR019180">
    <property type="entry name" value="Oxidoreductase-like_N"/>
</dbReference>
<feature type="region of interest" description="Disordered" evidence="1">
    <location>
        <begin position="248"/>
        <end position="278"/>
    </location>
</feature>
<keyword evidence="4" id="KW-1185">Reference proteome</keyword>